<accession>A0A3A5K5H9</accession>
<organism evidence="1 2">
    <name type="scientific">Mesorhizobium waimense</name>
    <dbReference type="NCBI Taxonomy" id="1300307"/>
    <lineage>
        <taxon>Bacteria</taxon>
        <taxon>Pseudomonadati</taxon>
        <taxon>Pseudomonadota</taxon>
        <taxon>Alphaproteobacteria</taxon>
        <taxon>Hyphomicrobiales</taxon>
        <taxon>Phyllobacteriaceae</taxon>
        <taxon>Mesorhizobium</taxon>
    </lineage>
</organism>
<dbReference type="EMBL" id="QZWZ01000078">
    <property type="protein sequence ID" value="RJT24066.1"/>
    <property type="molecule type" value="Genomic_DNA"/>
</dbReference>
<comment type="caution">
    <text evidence="1">The sequence shown here is derived from an EMBL/GenBank/DDBJ whole genome shotgun (WGS) entry which is preliminary data.</text>
</comment>
<sequence>MTHGLARCASRLVIAPEADRGRGKIGPAGAESVPARWPLPLAKDISMNIVTTTSAVARTAAPLGTPAPVAFGNGQAIYQAATQILPFLSRASLSPPLSCVPP</sequence>
<dbReference type="AlphaFoldDB" id="A0A3A5K5H9"/>
<evidence type="ECO:0000313" key="1">
    <source>
        <dbReference type="EMBL" id="RJT24066.1"/>
    </source>
</evidence>
<protein>
    <submittedName>
        <fullName evidence="1">Uncharacterized protein</fullName>
    </submittedName>
</protein>
<evidence type="ECO:0000313" key="2">
    <source>
        <dbReference type="Proteomes" id="UP000272706"/>
    </source>
</evidence>
<gene>
    <name evidence="1" type="ORF">D3227_37960</name>
</gene>
<reference evidence="1 2" key="1">
    <citation type="submission" date="2018-09" db="EMBL/GenBank/DDBJ databases">
        <title>Mesorhizobium carmichaelinearum sp. nov. isolated from Carmichaelinea spp. root nodules in New Zealand.</title>
        <authorList>
            <person name="De Meyer S.E."/>
        </authorList>
    </citation>
    <scope>NUCLEOTIDE SEQUENCE [LARGE SCALE GENOMIC DNA]</scope>
    <source>
        <strain evidence="1 2">ICMP19557</strain>
    </source>
</reference>
<name>A0A3A5K5H9_9HYPH</name>
<dbReference type="Proteomes" id="UP000272706">
    <property type="component" value="Unassembled WGS sequence"/>
</dbReference>
<proteinExistence type="predicted"/>
<keyword evidence="2" id="KW-1185">Reference proteome</keyword>